<dbReference type="AlphaFoldDB" id="A0A137NRL6"/>
<dbReference type="Gene3D" id="3.80.10.10">
    <property type="entry name" value="Ribonuclease Inhibitor"/>
    <property type="match status" value="1"/>
</dbReference>
<evidence type="ECO:0000313" key="1">
    <source>
        <dbReference type="EMBL" id="KXN65364.1"/>
    </source>
</evidence>
<keyword evidence="2" id="KW-1185">Reference proteome</keyword>
<dbReference type="InterPro" id="IPR032675">
    <property type="entry name" value="LRR_dom_sf"/>
</dbReference>
<protein>
    <recommendedName>
        <fullName evidence="3">F-box domain-containing protein</fullName>
    </recommendedName>
</protein>
<gene>
    <name evidence="1" type="ORF">CONCODRAFT_143245</name>
</gene>
<reference evidence="1 2" key="1">
    <citation type="journal article" date="2015" name="Genome Biol. Evol.">
        <title>Phylogenomic analyses indicate that early fungi evolved digesting cell walls of algal ancestors of land plants.</title>
        <authorList>
            <person name="Chang Y."/>
            <person name="Wang S."/>
            <person name="Sekimoto S."/>
            <person name="Aerts A.L."/>
            <person name="Choi C."/>
            <person name="Clum A."/>
            <person name="LaButti K.M."/>
            <person name="Lindquist E.A."/>
            <person name="Yee Ngan C."/>
            <person name="Ohm R.A."/>
            <person name="Salamov A.A."/>
            <person name="Grigoriev I.V."/>
            <person name="Spatafora J.W."/>
            <person name="Berbee M.L."/>
        </authorList>
    </citation>
    <scope>NUCLEOTIDE SEQUENCE [LARGE SCALE GENOMIC DNA]</scope>
    <source>
        <strain evidence="1 2">NRRL 28638</strain>
    </source>
</reference>
<organism evidence="1 2">
    <name type="scientific">Conidiobolus coronatus (strain ATCC 28846 / CBS 209.66 / NRRL 28638)</name>
    <name type="common">Delacroixia coronata</name>
    <dbReference type="NCBI Taxonomy" id="796925"/>
    <lineage>
        <taxon>Eukaryota</taxon>
        <taxon>Fungi</taxon>
        <taxon>Fungi incertae sedis</taxon>
        <taxon>Zoopagomycota</taxon>
        <taxon>Entomophthoromycotina</taxon>
        <taxon>Entomophthoromycetes</taxon>
        <taxon>Entomophthorales</taxon>
        <taxon>Ancylistaceae</taxon>
        <taxon>Conidiobolus</taxon>
    </lineage>
</organism>
<accession>A0A137NRL6</accession>
<sequence>MAPNFKKLIIGCNKEMLVHNKYDPIHIVPLDDDFDLPTTQLLLFPIHLPNLESLSLEYREGKFDGKLEFLKDNPHIKKLSLPFVEEIPRVFDTIKSFNNLEHLDIFTNCLGYSKELQRNNFPTPYNLKSLTLECFYYPHIIQFVKSFHRITNLKVKTLHIHFNEIIQFINELSDFQLLKNLSLCFVLTSCELEEAKDSKVYMPFKTNDIKLPKLGNLEKVEFKLVSEIVIILLKWIPVKLNLELMNVLN</sequence>
<dbReference type="SUPFAM" id="SSF52047">
    <property type="entry name" value="RNI-like"/>
    <property type="match status" value="1"/>
</dbReference>
<proteinExistence type="predicted"/>
<dbReference type="Proteomes" id="UP000070444">
    <property type="component" value="Unassembled WGS sequence"/>
</dbReference>
<evidence type="ECO:0000313" key="2">
    <source>
        <dbReference type="Proteomes" id="UP000070444"/>
    </source>
</evidence>
<evidence type="ECO:0008006" key="3">
    <source>
        <dbReference type="Google" id="ProtNLM"/>
    </source>
</evidence>
<dbReference type="EMBL" id="KQ964898">
    <property type="protein sequence ID" value="KXN65364.1"/>
    <property type="molecule type" value="Genomic_DNA"/>
</dbReference>
<name>A0A137NRL6_CONC2</name>